<protein>
    <recommendedName>
        <fullName evidence="12">ATP synthase subunit c</fullName>
    </recommendedName>
    <alternativeName>
        <fullName evidence="12">ATP synthase F(0) sector subunit c</fullName>
    </alternativeName>
    <alternativeName>
        <fullName evidence="12">F-type ATPase subunit c</fullName>
        <shortName evidence="12">F-ATPase subunit c</shortName>
    </alternativeName>
    <alternativeName>
        <fullName evidence="12">Lipid-binding protein</fullName>
    </alternativeName>
</protein>
<keyword evidence="8 12" id="KW-0406">Ion transport</keyword>
<dbReference type="GO" id="GO:0016787">
    <property type="term" value="F:hydrolase activity"/>
    <property type="evidence" value="ECO:0007669"/>
    <property type="project" value="UniProtKB-KW"/>
</dbReference>
<evidence type="ECO:0000256" key="8">
    <source>
        <dbReference type="ARBA" id="ARBA00023065"/>
    </source>
</evidence>
<feature type="domain" description="V-ATPase proteolipid subunit C-like" evidence="13">
    <location>
        <begin position="15"/>
        <end position="77"/>
    </location>
</feature>
<dbReference type="PANTHER" id="PTHR10031">
    <property type="entry name" value="ATP SYNTHASE LIPID-BINDING PROTEIN, MITOCHONDRIAL"/>
    <property type="match status" value="1"/>
</dbReference>
<dbReference type="InterPro" id="IPR020537">
    <property type="entry name" value="ATP_synth_F0_csu_DDCD_BS"/>
</dbReference>
<proteinExistence type="inferred from homology"/>
<keyword evidence="4 12" id="KW-0138">CF(0)</keyword>
<comment type="function">
    <text evidence="12">Key component of the F(0) channel; it plays a direct role in translocation across the membrane. A homomeric c-ring of between 10-14 subunits forms the central stalk rotor element with the F(1) delta and epsilon subunits.</text>
</comment>
<name>A0A3E3DWU3_9FIRM</name>
<dbReference type="GO" id="GO:0005886">
    <property type="term" value="C:plasma membrane"/>
    <property type="evidence" value="ECO:0007669"/>
    <property type="project" value="UniProtKB-SubCell"/>
</dbReference>
<keyword evidence="10 12" id="KW-0472">Membrane</keyword>
<dbReference type="AlphaFoldDB" id="A0A3E3DWU3"/>
<dbReference type="SUPFAM" id="SSF81333">
    <property type="entry name" value="F1F0 ATP synthase subunit C"/>
    <property type="match status" value="1"/>
</dbReference>
<evidence type="ECO:0000256" key="5">
    <source>
        <dbReference type="ARBA" id="ARBA00022692"/>
    </source>
</evidence>
<dbReference type="Gene3D" id="1.20.120.610">
    <property type="entry name" value="lithium bound rotor ring of v- atpase"/>
    <property type="match status" value="1"/>
</dbReference>
<feature type="transmembrane region" description="Helical" evidence="12">
    <location>
        <begin position="56"/>
        <end position="80"/>
    </location>
</feature>
<dbReference type="EMBL" id="QUSM01000005">
    <property type="protein sequence ID" value="RGD73566.1"/>
    <property type="molecule type" value="Genomic_DNA"/>
</dbReference>
<keyword evidence="5 12" id="KW-0812">Transmembrane</keyword>
<gene>
    <name evidence="12 14" type="primary">atpE</name>
    <name evidence="14" type="ORF">DW687_09415</name>
</gene>
<dbReference type="GO" id="GO:0045259">
    <property type="term" value="C:proton-transporting ATP synthase complex"/>
    <property type="evidence" value="ECO:0007669"/>
    <property type="project" value="UniProtKB-KW"/>
</dbReference>
<evidence type="ECO:0000256" key="9">
    <source>
        <dbReference type="ARBA" id="ARBA00023121"/>
    </source>
</evidence>
<keyword evidence="9 12" id="KW-0446">Lipid-binding</keyword>
<dbReference type="InterPro" id="IPR002379">
    <property type="entry name" value="ATPase_proteolipid_c-like_dom"/>
</dbReference>
<sequence length="84" mass="8398">MNISGSDLILAFSALGAGLAMIGALGTGVGQGNATGKACESVARQPEAEGTILRTLLVGCAVAETSAIYCLVIALILLFVKPFS</sequence>
<dbReference type="GO" id="GO:0008289">
    <property type="term" value="F:lipid binding"/>
    <property type="evidence" value="ECO:0007669"/>
    <property type="project" value="UniProtKB-KW"/>
</dbReference>
<dbReference type="InterPro" id="IPR000454">
    <property type="entry name" value="ATP_synth_F0_csu"/>
</dbReference>
<evidence type="ECO:0000256" key="10">
    <source>
        <dbReference type="ARBA" id="ARBA00023136"/>
    </source>
</evidence>
<evidence type="ECO:0000256" key="1">
    <source>
        <dbReference type="ARBA" id="ARBA00004141"/>
    </source>
</evidence>
<dbReference type="GeneID" id="98001228"/>
<evidence type="ECO:0000256" key="6">
    <source>
        <dbReference type="ARBA" id="ARBA00022781"/>
    </source>
</evidence>
<dbReference type="PROSITE" id="PS00605">
    <property type="entry name" value="ATPASE_C"/>
    <property type="match status" value="1"/>
</dbReference>
<dbReference type="GO" id="GO:0033177">
    <property type="term" value="C:proton-transporting two-sector ATPase complex, proton-transporting domain"/>
    <property type="evidence" value="ECO:0007669"/>
    <property type="project" value="InterPro"/>
</dbReference>
<keyword evidence="14" id="KW-0378">Hydrolase</keyword>
<evidence type="ECO:0000256" key="7">
    <source>
        <dbReference type="ARBA" id="ARBA00022989"/>
    </source>
</evidence>
<comment type="function">
    <text evidence="12">F(1)F(0) ATP synthase produces ATP from ADP in the presence of a proton or sodium gradient. F-type ATPases consist of two structural domains, F(1) containing the extramembraneous catalytic core and F(0) containing the membrane proton channel, linked together by a central stalk and a peripheral stalk. During catalysis, ATP synthesis in the catalytic domain of F(1) is coupled via a rotary mechanism of the central stalk subunits to proton translocation.</text>
</comment>
<dbReference type="Proteomes" id="UP000261212">
    <property type="component" value="Unassembled WGS sequence"/>
</dbReference>
<dbReference type="Pfam" id="PF00137">
    <property type="entry name" value="ATP-synt_C"/>
    <property type="match status" value="1"/>
</dbReference>
<dbReference type="NCBIfam" id="TIGR01260">
    <property type="entry name" value="ATP_synt_c"/>
    <property type="match status" value="1"/>
</dbReference>
<reference evidence="14 15" key="1">
    <citation type="submission" date="2018-08" db="EMBL/GenBank/DDBJ databases">
        <title>A genome reference for cultivated species of the human gut microbiota.</title>
        <authorList>
            <person name="Zou Y."/>
            <person name="Xue W."/>
            <person name="Luo G."/>
        </authorList>
    </citation>
    <scope>NUCLEOTIDE SEQUENCE [LARGE SCALE GENOMIC DNA]</scope>
    <source>
        <strain evidence="14 15">AM25-6</strain>
    </source>
</reference>
<dbReference type="InterPro" id="IPR035921">
    <property type="entry name" value="F/V-ATP_Csub_sf"/>
</dbReference>
<comment type="caution">
    <text evidence="14">The sequence shown here is derived from an EMBL/GenBank/DDBJ whole genome shotgun (WGS) entry which is preliminary data.</text>
</comment>
<dbReference type="PANTHER" id="PTHR10031:SF0">
    <property type="entry name" value="ATPASE PROTEIN 9"/>
    <property type="match status" value="1"/>
</dbReference>
<comment type="similarity">
    <text evidence="2 12">Belongs to the ATPase C chain family.</text>
</comment>
<accession>A0A3E3DWU3</accession>
<evidence type="ECO:0000256" key="2">
    <source>
        <dbReference type="ARBA" id="ARBA00006704"/>
    </source>
</evidence>
<evidence type="ECO:0000313" key="14">
    <source>
        <dbReference type="EMBL" id="RGD73566.1"/>
    </source>
</evidence>
<dbReference type="PRINTS" id="PR00124">
    <property type="entry name" value="ATPASEC"/>
</dbReference>
<evidence type="ECO:0000256" key="12">
    <source>
        <dbReference type="HAMAP-Rule" id="MF_01396"/>
    </source>
</evidence>
<dbReference type="HAMAP" id="MF_01396">
    <property type="entry name" value="ATP_synth_c_bact"/>
    <property type="match status" value="1"/>
</dbReference>
<evidence type="ECO:0000313" key="15">
    <source>
        <dbReference type="Proteomes" id="UP000261212"/>
    </source>
</evidence>
<comment type="subcellular location">
    <subcellularLocation>
        <location evidence="12">Cell membrane</location>
        <topology evidence="12">Multi-pass membrane protein</topology>
    </subcellularLocation>
    <subcellularLocation>
        <location evidence="1">Membrane</location>
        <topology evidence="1">Multi-pass membrane protein</topology>
    </subcellularLocation>
</comment>
<organism evidence="14 15">
    <name type="scientific">Anaerofustis stercorihominis</name>
    <dbReference type="NCBI Taxonomy" id="214853"/>
    <lineage>
        <taxon>Bacteria</taxon>
        <taxon>Bacillati</taxon>
        <taxon>Bacillota</taxon>
        <taxon>Clostridia</taxon>
        <taxon>Eubacteriales</taxon>
        <taxon>Eubacteriaceae</taxon>
        <taxon>Anaerofustis</taxon>
    </lineage>
</organism>
<dbReference type="CDD" id="cd18184">
    <property type="entry name" value="ATP-synt_Fo_c_NaATPase"/>
    <property type="match status" value="1"/>
</dbReference>
<evidence type="ECO:0000256" key="11">
    <source>
        <dbReference type="ARBA" id="ARBA00023310"/>
    </source>
</evidence>
<evidence type="ECO:0000259" key="13">
    <source>
        <dbReference type="Pfam" id="PF00137"/>
    </source>
</evidence>
<evidence type="ECO:0000256" key="3">
    <source>
        <dbReference type="ARBA" id="ARBA00022448"/>
    </source>
</evidence>
<dbReference type="RefSeq" id="WP_007050962.1">
    <property type="nucleotide sequence ID" value="NZ_CABKNJ010000001.1"/>
</dbReference>
<keyword evidence="12" id="KW-1003">Cell membrane</keyword>
<dbReference type="InterPro" id="IPR005953">
    <property type="entry name" value="ATP_synth_csu_bac/chlpt"/>
</dbReference>
<feature type="site" description="Reversibly protonated during proton transport" evidence="12">
    <location>
        <position position="64"/>
    </location>
</feature>
<keyword evidence="6 12" id="KW-0375">Hydrogen ion transport</keyword>
<evidence type="ECO:0000256" key="4">
    <source>
        <dbReference type="ARBA" id="ARBA00022547"/>
    </source>
</evidence>
<dbReference type="GO" id="GO:0046933">
    <property type="term" value="F:proton-transporting ATP synthase activity, rotational mechanism"/>
    <property type="evidence" value="ECO:0007669"/>
    <property type="project" value="UniProtKB-UniRule"/>
</dbReference>
<keyword evidence="7 12" id="KW-1133">Transmembrane helix</keyword>
<keyword evidence="3 12" id="KW-0813">Transport</keyword>
<comment type="caution">
    <text evidence="12">Lacks conserved residue(s) required for the propagation of feature annotation.</text>
</comment>
<keyword evidence="11 12" id="KW-0066">ATP synthesis</keyword>